<comment type="caution">
    <text evidence="2">The sequence shown here is derived from an EMBL/GenBank/DDBJ whole genome shotgun (WGS) entry which is preliminary data.</text>
</comment>
<proteinExistence type="predicted"/>
<dbReference type="EMBL" id="CAMAPE010000019">
    <property type="protein sequence ID" value="CAH9088000.1"/>
    <property type="molecule type" value="Genomic_DNA"/>
</dbReference>
<organism evidence="2 3">
    <name type="scientific">Cuscuta europaea</name>
    <name type="common">European dodder</name>
    <dbReference type="NCBI Taxonomy" id="41803"/>
    <lineage>
        <taxon>Eukaryota</taxon>
        <taxon>Viridiplantae</taxon>
        <taxon>Streptophyta</taxon>
        <taxon>Embryophyta</taxon>
        <taxon>Tracheophyta</taxon>
        <taxon>Spermatophyta</taxon>
        <taxon>Magnoliopsida</taxon>
        <taxon>eudicotyledons</taxon>
        <taxon>Gunneridae</taxon>
        <taxon>Pentapetalae</taxon>
        <taxon>asterids</taxon>
        <taxon>lamiids</taxon>
        <taxon>Solanales</taxon>
        <taxon>Convolvulaceae</taxon>
        <taxon>Cuscuteae</taxon>
        <taxon>Cuscuta</taxon>
        <taxon>Cuscuta subgen. Cuscuta</taxon>
    </lineage>
</organism>
<keyword evidence="3" id="KW-1185">Reference proteome</keyword>
<evidence type="ECO:0000313" key="2">
    <source>
        <dbReference type="EMBL" id="CAH9088000.1"/>
    </source>
</evidence>
<feature type="domain" description="PB1-like" evidence="1">
    <location>
        <begin position="66"/>
        <end position="163"/>
    </location>
</feature>
<protein>
    <recommendedName>
        <fullName evidence="1">PB1-like domain-containing protein</fullName>
    </recommendedName>
</protein>
<dbReference type="Proteomes" id="UP001152484">
    <property type="component" value="Unassembled WGS sequence"/>
</dbReference>
<evidence type="ECO:0000313" key="3">
    <source>
        <dbReference type="Proteomes" id="UP001152484"/>
    </source>
</evidence>
<accession>A0A9P0Z3Q3</accession>
<dbReference type="OrthoDB" id="1304678at2759"/>
<gene>
    <name evidence="2" type="ORF">CEURO_LOCUS10315</name>
</gene>
<dbReference type="InterPro" id="IPR058594">
    <property type="entry name" value="PB1-like_dom_pln"/>
</dbReference>
<name>A0A9P0Z3Q3_CUSEU</name>
<reference evidence="2" key="1">
    <citation type="submission" date="2022-07" db="EMBL/GenBank/DDBJ databases">
        <authorList>
            <person name="Macas J."/>
            <person name="Novak P."/>
            <person name="Neumann P."/>
        </authorList>
    </citation>
    <scope>NUCLEOTIDE SEQUENCE</scope>
</reference>
<evidence type="ECO:0000259" key="1">
    <source>
        <dbReference type="Pfam" id="PF26130"/>
    </source>
</evidence>
<sequence>MFHSQIQIICLNLKYFSENERFVGRGTRLLKVSFPFDGPSCDGGRMTSRRLNGLNVTLKQTKDERHTYTIKMYYAGDLVHEPVVQYKNGRVEYFDYFNGEEASILELRKLVKKLRFCSKKDIFWLKYGSGKFPSVRRIKTYEDIYNIFYELPENREVEIFVEHMNEDQWNYDVNVSSFIPDELEEMDDYNDDISLTYTSKGETFEDSMFSGEDIRILM</sequence>
<dbReference type="AlphaFoldDB" id="A0A9P0Z3Q3"/>
<dbReference type="Pfam" id="PF26130">
    <property type="entry name" value="PB1-like"/>
    <property type="match status" value="1"/>
</dbReference>